<evidence type="ECO:0000313" key="5">
    <source>
        <dbReference type="Proteomes" id="UP000031056"/>
    </source>
</evidence>
<comment type="caution">
    <text evidence="4">The sequence shown here is derived from an EMBL/GenBank/DDBJ whole genome shotgun (WGS) entry which is preliminary data.</text>
</comment>
<feature type="domain" description="DH" evidence="2">
    <location>
        <begin position="6"/>
        <end position="218"/>
    </location>
</feature>
<evidence type="ECO:0000259" key="2">
    <source>
        <dbReference type="PROSITE" id="PS50010"/>
    </source>
</evidence>
<dbReference type="HOGENOM" id="CLU_018585_0_0_1"/>
<dbReference type="InterPro" id="IPR000219">
    <property type="entry name" value="DH_dom"/>
</dbReference>
<evidence type="ECO:0000256" key="1">
    <source>
        <dbReference type="ARBA" id="ARBA00022658"/>
    </source>
</evidence>
<dbReference type="InterPro" id="IPR035899">
    <property type="entry name" value="DBL_dom_sf"/>
</dbReference>
<dbReference type="AlphaFoldDB" id="A0A0B2ULG4"/>
<protein>
    <submittedName>
        <fullName evidence="4">Rho/Rac/Cdc42-like GTPase guanine nucleotide exchange factor</fullName>
    </submittedName>
</protein>
<keyword evidence="1" id="KW-0344">Guanine-nucleotide releasing factor</keyword>
<name>A0A0B2ULG4_9MICR</name>
<feature type="domain" description="CNH" evidence="3">
    <location>
        <begin position="513"/>
        <end position="785"/>
    </location>
</feature>
<dbReference type="PROSITE" id="PS50010">
    <property type="entry name" value="DH_2"/>
    <property type="match status" value="1"/>
</dbReference>
<sequence>MSKTKKRIEALSELFESEKSYIKDLQLWERSFRMWILGCPLFELKIKYEICDRVFVNMERIRLHHQSILEDMKKQNLEIYSQISQRIPDDDNSFVLDTVDHDNKTLAKLEYISVYENKLDGFKLYLEYVRGLSKAQFDLERLMEYYPEFASGVKDFLKSHGVDSLGIEHFLYRPSQKLARYPLLLNAVVKNEEDDGFRKMYLGLIEGFKVITKSVDHEFNVFSMQFTIYRLGARFRYKKSIRNQQCLGLFQISRSLLKEGDVLVRSLISEKHVEYRMFVFDHVVLACNIPQDRFDEICICEEPMPMTRLKVLRKDPGVFPDAMPVGMCSSLLLFVMGGEVALKLYFKDSGERDVYYSIIQKAVLKANSKLSKSISIDVLCLKNAGQMKYVWKSGHNTLVNDTDSNEDVMSENNEDSVSEVYSMYSEDIHDPEVEEAILDFIKKRESSTLKRISNDDRSQFAVDLTSESMDNQESLDTKSGVVKYGTMSGWRMMFSRTECFTRHVEFPLIAASTKDMKNVDSKQEGMCIFAMENGGVYYRLSDVKPRKILDRIVDKVVYDSMYEILMYTSESVLYVAHFDLESPCIEEVVLSKDVGSFFYSSTSGGSYIVLISPESSQPTSVFLFLIGMSKESIDIRFLKRMCVGFRVSSVLLCSERIVLACKDFEMIDMDTLRAENVLNMQDPFLLILFNRLEAAIAISILPISQHSFLVCFSSMGFVIHEDGRPKRTGVVFLWDCEPVEFKLAKGHVICLGHDCVSVFDLKTGVLIFTKYQKGLRFVAGSSEPLLHDGECIYTLVFEEHQQSEHSV</sequence>
<dbReference type="Proteomes" id="UP000031056">
    <property type="component" value="Unassembled WGS sequence"/>
</dbReference>
<dbReference type="GeneID" id="26261400"/>
<dbReference type="FunCoup" id="A0A0B2ULG4">
    <property type="interactions" value="9"/>
</dbReference>
<dbReference type="STRING" id="1354746.A0A0B2ULG4"/>
<proteinExistence type="predicted"/>
<dbReference type="SMART" id="SM00325">
    <property type="entry name" value="RhoGEF"/>
    <property type="match status" value="1"/>
</dbReference>
<organism evidence="4 5">
    <name type="scientific">Ordospora colligata OC4</name>
    <dbReference type="NCBI Taxonomy" id="1354746"/>
    <lineage>
        <taxon>Eukaryota</taxon>
        <taxon>Fungi</taxon>
        <taxon>Fungi incertae sedis</taxon>
        <taxon>Microsporidia</taxon>
        <taxon>Ordosporidae</taxon>
        <taxon>Ordospora</taxon>
    </lineage>
</organism>
<keyword evidence="5" id="KW-1185">Reference proteome</keyword>
<dbReference type="Pfam" id="PF00621">
    <property type="entry name" value="RhoGEF"/>
    <property type="match status" value="1"/>
</dbReference>
<dbReference type="SUPFAM" id="SSF48065">
    <property type="entry name" value="DBL homology domain (DH-domain)"/>
    <property type="match status" value="1"/>
</dbReference>
<dbReference type="InParanoid" id="A0A0B2ULG4"/>
<dbReference type="InterPro" id="IPR001180">
    <property type="entry name" value="CNH_dom"/>
</dbReference>
<evidence type="ECO:0000259" key="3">
    <source>
        <dbReference type="PROSITE" id="PS50219"/>
    </source>
</evidence>
<dbReference type="RefSeq" id="XP_014564171.1">
    <property type="nucleotide sequence ID" value="XM_014708685.1"/>
</dbReference>
<dbReference type="PANTHER" id="PTHR46572:SF1">
    <property type="entry name" value="RHO1 GUANINE NUCLEOTIDE EXCHANGE FACTOR TUS1"/>
    <property type="match status" value="1"/>
</dbReference>
<accession>A0A0B2ULG4</accession>
<evidence type="ECO:0000313" key="4">
    <source>
        <dbReference type="EMBL" id="KHN70129.1"/>
    </source>
</evidence>
<gene>
    <name evidence="4" type="ORF">M896_031160</name>
</gene>
<dbReference type="InterPro" id="IPR052233">
    <property type="entry name" value="Rho-type_GEFs"/>
</dbReference>
<dbReference type="PANTHER" id="PTHR46572">
    <property type="entry name" value="RHO1 GDP-GTP EXCHANGE PROTEIN 1-RELATED"/>
    <property type="match status" value="1"/>
</dbReference>
<dbReference type="OrthoDB" id="2272012at2759"/>
<dbReference type="Gene3D" id="1.20.900.10">
    <property type="entry name" value="Dbl homology (DH) domain"/>
    <property type="match status" value="1"/>
</dbReference>
<dbReference type="VEuPathDB" id="MicrosporidiaDB:M896_031160"/>
<dbReference type="EMBL" id="JOKQ01000003">
    <property type="protein sequence ID" value="KHN70129.1"/>
    <property type="molecule type" value="Genomic_DNA"/>
</dbReference>
<dbReference type="Pfam" id="PF00780">
    <property type="entry name" value="CNH"/>
    <property type="match status" value="1"/>
</dbReference>
<reference evidence="4 5" key="1">
    <citation type="journal article" date="2014" name="MBio">
        <title>The Ordospora colligata genome; evolution of extreme reduction in microsporidia and host-to-parasite horizontal gene transfer.</title>
        <authorList>
            <person name="Pombert J.-F."/>
            <person name="Haag K.L."/>
            <person name="Beidas S."/>
            <person name="Ebert D."/>
            <person name="Keeling P.J."/>
        </authorList>
    </citation>
    <scope>NUCLEOTIDE SEQUENCE [LARGE SCALE GENOMIC DNA]</scope>
    <source>
        <strain evidence="4 5">OC4</strain>
    </source>
</reference>
<dbReference type="PROSITE" id="PS50219">
    <property type="entry name" value="CNH"/>
    <property type="match status" value="1"/>
</dbReference>
<dbReference type="GO" id="GO:0005085">
    <property type="term" value="F:guanyl-nucleotide exchange factor activity"/>
    <property type="evidence" value="ECO:0007669"/>
    <property type="project" value="UniProtKB-KW"/>
</dbReference>